<evidence type="ECO:0000259" key="2">
    <source>
        <dbReference type="Pfam" id="PF03734"/>
    </source>
</evidence>
<reference evidence="3 4" key="1">
    <citation type="submission" date="2021-01" db="EMBL/GenBank/DDBJ databases">
        <title>Genomic Encyclopedia of Type Strains, Phase IV (KMG-IV): sequencing the most valuable type-strain genomes for metagenomic binning, comparative biology and taxonomic classification.</title>
        <authorList>
            <person name="Goeker M."/>
        </authorList>
    </citation>
    <scope>NUCLEOTIDE SEQUENCE [LARGE SCALE GENOMIC DNA]</scope>
    <source>
        <strain evidence="3 4">DSM 100968</strain>
    </source>
</reference>
<dbReference type="PANTHER" id="PTHR38589">
    <property type="entry name" value="BLR0621 PROTEIN"/>
    <property type="match status" value="1"/>
</dbReference>
<dbReference type="Pfam" id="PF03734">
    <property type="entry name" value="YkuD"/>
    <property type="match status" value="1"/>
</dbReference>
<dbReference type="PANTHER" id="PTHR38589:SF1">
    <property type="entry name" value="BLR0621 PROTEIN"/>
    <property type="match status" value="1"/>
</dbReference>
<gene>
    <name evidence="3" type="ORF">JOC27_002379</name>
</gene>
<dbReference type="RefSeq" id="WP_205007461.1">
    <property type="nucleotide sequence ID" value="NZ_CBCRXA010000022.1"/>
</dbReference>
<keyword evidence="4" id="KW-1185">Reference proteome</keyword>
<organism evidence="3 4">
    <name type="scientific">Sporolactobacillus spathodeae</name>
    <dbReference type="NCBI Taxonomy" id="1465502"/>
    <lineage>
        <taxon>Bacteria</taxon>
        <taxon>Bacillati</taxon>
        <taxon>Bacillota</taxon>
        <taxon>Bacilli</taxon>
        <taxon>Bacillales</taxon>
        <taxon>Sporolactobacillaceae</taxon>
        <taxon>Sporolactobacillus</taxon>
    </lineage>
</organism>
<accession>A0ABS2QBF5</accession>
<comment type="caution">
    <text evidence="3">The sequence shown here is derived from an EMBL/GenBank/DDBJ whole genome shotgun (WGS) entry which is preliminary data.</text>
</comment>
<evidence type="ECO:0000313" key="4">
    <source>
        <dbReference type="Proteomes" id="UP000823201"/>
    </source>
</evidence>
<dbReference type="Proteomes" id="UP000823201">
    <property type="component" value="Unassembled WGS sequence"/>
</dbReference>
<evidence type="ECO:0000313" key="3">
    <source>
        <dbReference type="EMBL" id="MBM7658916.1"/>
    </source>
</evidence>
<sequence length="239" mass="27232">MKMKKRLTFIVIAAVLLSLIPFGKAANATSIYSQSVSERYVNHMKSIGKNRQLVLVTATGYHTSYAKVQLFERNTAGKWKRKAIINAIIGRNGFAVPYQMREGGWKSPQGKFNMTQSFGRYANPGTKLPYHRITADDVWVDNVHSRYYNTLQSIRATHEQSEKMNIPQYNYGFVINYNTTRRTPGKGSAIFFHIDDHRYGYTAGCTAVSKSEVVRILKWINPAKKPIIIQAVTKRLGKY</sequence>
<feature type="domain" description="L,D-TPase catalytic" evidence="2">
    <location>
        <begin position="81"/>
        <end position="229"/>
    </location>
</feature>
<dbReference type="EMBL" id="JAFBEV010000027">
    <property type="protein sequence ID" value="MBM7658916.1"/>
    <property type="molecule type" value="Genomic_DNA"/>
</dbReference>
<feature type="signal peptide" evidence="1">
    <location>
        <begin position="1"/>
        <end position="25"/>
    </location>
</feature>
<name>A0ABS2QBF5_9BACL</name>
<evidence type="ECO:0000256" key="1">
    <source>
        <dbReference type="SAM" id="SignalP"/>
    </source>
</evidence>
<dbReference type="InterPro" id="IPR005490">
    <property type="entry name" value="LD_TPept_cat_dom"/>
</dbReference>
<keyword evidence="1" id="KW-0732">Signal</keyword>
<protein>
    <submittedName>
        <fullName evidence="3">L,D-peptidoglycan transpeptidase YkuD (ErfK/YbiS/YcfS/YnhG family)</fullName>
    </submittedName>
</protein>
<feature type="chain" id="PRO_5045638594" evidence="1">
    <location>
        <begin position="26"/>
        <end position="239"/>
    </location>
</feature>
<proteinExistence type="predicted"/>